<sequence length="132" mass="14878">MSAVREIPSPTRPIWLDDEAISAVEMLFPRGYGAQRSDDRVVLSAIVQVLRTRGLWRELSAEYGLPWKTIYRRFVRWAKIGILDEIFAVLTIERDGRRVLAVTADILNGHGSGALLMQRGLFPLLTELTGDV</sequence>
<proteinExistence type="predicted"/>
<dbReference type="Pfam" id="PF13340">
    <property type="entry name" value="DUF4096"/>
    <property type="match status" value="1"/>
</dbReference>
<dbReference type="Proteomes" id="UP000597459">
    <property type="component" value="Unassembled WGS sequence"/>
</dbReference>
<dbReference type="InterPro" id="IPR052909">
    <property type="entry name" value="Transposase_6_like"/>
</dbReference>
<evidence type="ECO:0000259" key="1">
    <source>
        <dbReference type="Pfam" id="PF13340"/>
    </source>
</evidence>
<dbReference type="PANTHER" id="PTHR46637">
    <property type="entry name" value="TIS1421-TRANSPOSASE PROTEIN A"/>
    <property type="match status" value="1"/>
</dbReference>
<gene>
    <name evidence="2" type="ORF">GOB87_15150</name>
</gene>
<keyword evidence="3" id="KW-1185">Reference proteome</keyword>
<reference evidence="2" key="1">
    <citation type="submission" date="2019-11" db="EMBL/GenBank/DDBJ databases">
        <title>Description of new Acetobacter species.</title>
        <authorList>
            <person name="Cleenwerck I."/>
            <person name="Sombolestani A.S."/>
        </authorList>
    </citation>
    <scope>NUCLEOTIDE SEQUENCE</scope>
    <source>
        <strain evidence="2">LMG 1626</strain>
    </source>
</reference>
<dbReference type="EMBL" id="WOTH01000058">
    <property type="protein sequence ID" value="NHO55257.1"/>
    <property type="molecule type" value="Genomic_DNA"/>
</dbReference>
<dbReference type="InterPro" id="IPR025161">
    <property type="entry name" value="IS402-like_dom"/>
</dbReference>
<accession>A0A967B7E5</accession>
<dbReference type="RefSeq" id="WP_166318747.1">
    <property type="nucleotide sequence ID" value="NZ_WOTH01000058.1"/>
</dbReference>
<comment type="caution">
    <text evidence="2">The sequence shown here is derived from an EMBL/GenBank/DDBJ whole genome shotgun (WGS) entry which is preliminary data.</text>
</comment>
<dbReference type="PANTHER" id="PTHR46637:SF1">
    <property type="entry name" value="BLL5188 PROTEIN"/>
    <property type="match status" value="1"/>
</dbReference>
<dbReference type="AlphaFoldDB" id="A0A967B7E5"/>
<feature type="domain" description="Insertion element IS402-like" evidence="1">
    <location>
        <begin position="16"/>
        <end position="87"/>
    </location>
</feature>
<name>A0A967B7E5_9PROT</name>
<evidence type="ECO:0000313" key="2">
    <source>
        <dbReference type="EMBL" id="NHO55257.1"/>
    </source>
</evidence>
<protein>
    <submittedName>
        <fullName evidence="2">Transposase</fullName>
    </submittedName>
</protein>
<evidence type="ECO:0000313" key="3">
    <source>
        <dbReference type="Proteomes" id="UP000597459"/>
    </source>
</evidence>
<organism evidence="2 3">
    <name type="scientific">Acetobacter estunensis</name>
    <dbReference type="NCBI Taxonomy" id="104097"/>
    <lineage>
        <taxon>Bacteria</taxon>
        <taxon>Pseudomonadati</taxon>
        <taxon>Pseudomonadota</taxon>
        <taxon>Alphaproteobacteria</taxon>
        <taxon>Acetobacterales</taxon>
        <taxon>Acetobacteraceae</taxon>
        <taxon>Acetobacter</taxon>
    </lineage>
</organism>